<evidence type="ECO:0000256" key="4">
    <source>
        <dbReference type="ARBA" id="ARBA00022801"/>
    </source>
</evidence>
<keyword evidence="5 8" id="KW-0460">Magnesium</keyword>
<feature type="domain" description="ACT" evidence="9">
    <location>
        <begin position="810"/>
        <end position="889"/>
    </location>
</feature>
<dbReference type="GO" id="GO:0008081">
    <property type="term" value="F:phosphoric diester hydrolase activity"/>
    <property type="evidence" value="ECO:0007669"/>
    <property type="project" value="UniProtKB-UniRule"/>
</dbReference>
<dbReference type="GO" id="GO:0008773">
    <property type="term" value="F:[protein-PII] uridylyltransferase activity"/>
    <property type="evidence" value="ECO:0007669"/>
    <property type="project" value="UniProtKB-UniRule"/>
</dbReference>
<dbReference type="Gene3D" id="1.10.3090.10">
    <property type="entry name" value="cca-adding enzyme, domain 2"/>
    <property type="match status" value="1"/>
</dbReference>
<sequence>MSDTPLLNAEQLHEAAAKANSVIPVYKDYLKSLKRELKARFDSNAPIEELVQLRCQHIDVLLKNIWQSFNWGDDIAMIAVGGYGRGELHPYSDIDLLILTDNDSADYASNIERLIMLLWDINLDIGHSVRSMDECVNAATDDITIVTNLMESRPLAGNAALHQQLMDRTGPDCIWPSIDFFRAKWDEQIARHKKYANTEHNLEPNVKSSPGALRDIQMIGWVVKRHFGAQSIDELRDRQFLSQEELDLIKDGQQYLWRVRFALHLLAEREEDRLLFDHQRTLARQFGFEDNDTRLAVEQFMQQYYRWVQTIGALNDVLMQHFDETILRACEAETIIDVNPRFRIRNGHVEVTNNKVFEKTPYALMEIFVLMAQNPAIDGVRASTIRLIRSSLHLIDDKFRADPRVKAHFMDLLRSPSRIALNLRRMKRFGVLSKFIPAFGNIVGQMQHDLFHIYSVDAHTLELIKNISRFTYPDMMDKFPMACRIMQRLNKPELLYLAGLFHDIAKGRGGDHSTLGAVDAREFCEYLGLSVRDGNLVSWLVEKHLEMSSVSQRKDIQDPDVIRDFALTVGDQQHLDFLFCLTIADINATNPTLWTSWRASLMRQLYAETRRALRRGLENPIDKQEWIAETQQSAIEKLEDYGFTEDEIRELWASTGEDYFIREQVDDIVWQTRAIAQRSRKDSAVVLIKEGGLLDHVGATQIFVHTRGWTGLFALLAGALEQLNLSVQDARIYDSGTGYTLDTFYVLDADGTSIGDNQDRINHIIKFLKEQLANPEQALAVNRRTPRQMRLFSTPTRTSMATDLNKQLTVLEVITPDRPGLLAKIALMFNKFGLHLHTAKIATLGERVEDVFFLTDSRARPIDDPALCEEIQKAICRELDEQSPTQTPTKLSPEII</sequence>
<dbReference type="RefSeq" id="WP_190762922.1">
    <property type="nucleotide sequence ID" value="NZ_JACXLD010000002.1"/>
</dbReference>
<dbReference type="Proteomes" id="UP000610558">
    <property type="component" value="Unassembled WGS sequence"/>
</dbReference>
<dbReference type="Gene3D" id="3.30.460.10">
    <property type="entry name" value="Beta Polymerase, domain 2"/>
    <property type="match status" value="1"/>
</dbReference>
<dbReference type="PIRSF" id="PIRSF006288">
    <property type="entry name" value="PII_uridyltransf"/>
    <property type="match status" value="1"/>
</dbReference>
<evidence type="ECO:0000256" key="7">
    <source>
        <dbReference type="ARBA" id="ARBA00047968"/>
    </source>
</evidence>
<comment type="similarity">
    <text evidence="8">Belongs to the GlnD family.</text>
</comment>
<comment type="caution">
    <text evidence="11">The sequence shown here is derived from an EMBL/GenBank/DDBJ whole genome shotgun (WGS) entry which is preliminary data.</text>
</comment>
<comment type="cofactor">
    <cofactor evidence="8">
        <name>Mg(2+)</name>
        <dbReference type="ChEBI" id="CHEBI:18420"/>
    </cofactor>
</comment>
<evidence type="ECO:0000313" key="11">
    <source>
        <dbReference type="EMBL" id="MBD2858251.1"/>
    </source>
</evidence>
<dbReference type="AlphaFoldDB" id="A0A927C248"/>
<evidence type="ECO:0000256" key="6">
    <source>
        <dbReference type="ARBA" id="ARBA00023268"/>
    </source>
</evidence>
<dbReference type="SMART" id="SM00471">
    <property type="entry name" value="HDc"/>
    <property type="match status" value="1"/>
</dbReference>
<dbReference type="CDD" id="cd00077">
    <property type="entry name" value="HDc"/>
    <property type="match status" value="1"/>
</dbReference>
<dbReference type="Pfam" id="PF01909">
    <property type="entry name" value="NTP_transf_2"/>
    <property type="match status" value="1"/>
</dbReference>
<evidence type="ECO:0000313" key="12">
    <source>
        <dbReference type="Proteomes" id="UP000610558"/>
    </source>
</evidence>
<comment type="activity regulation">
    <text evidence="8">Uridylyltransferase (UTase) activity is inhibited by glutamine, while glutamine activates uridylyl-removing (UR) activity.</text>
</comment>
<feature type="domain" description="ACT" evidence="9">
    <location>
        <begin position="701"/>
        <end position="786"/>
    </location>
</feature>
<dbReference type="InterPro" id="IPR002934">
    <property type="entry name" value="Polymerase_NTP_transf_dom"/>
</dbReference>
<dbReference type="EC" id="3.1.4.-" evidence="8"/>
<comment type="catalytic activity">
    <reaction evidence="8">
        <text>[protein-PII]-uridylyl-L-tyrosine + H2O = [protein-PII]-L-tyrosine + UMP + H(+)</text>
        <dbReference type="Rhea" id="RHEA:48600"/>
        <dbReference type="Rhea" id="RHEA-COMP:12147"/>
        <dbReference type="Rhea" id="RHEA-COMP:12148"/>
        <dbReference type="ChEBI" id="CHEBI:15377"/>
        <dbReference type="ChEBI" id="CHEBI:15378"/>
        <dbReference type="ChEBI" id="CHEBI:46858"/>
        <dbReference type="ChEBI" id="CHEBI:57865"/>
        <dbReference type="ChEBI" id="CHEBI:90602"/>
    </reaction>
</comment>
<evidence type="ECO:0000256" key="8">
    <source>
        <dbReference type="HAMAP-Rule" id="MF_00277"/>
    </source>
</evidence>
<name>A0A927C248_9GAMM</name>
<dbReference type="SUPFAM" id="SSF55021">
    <property type="entry name" value="ACT-like"/>
    <property type="match status" value="1"/>
</dbReference>
<reference evidence="11" key="1">
    <citation type="submission" date="2020-09" db="EMBL/GenBank/DDBJ databases">
        <authorList>
            <person name="Yoon J.-W."/>
        </authorList>
    </citation>
    <scope>NUCLEOTIDE SEQUENCE</scope>
    <source>
        <strain evidence="11">KMU-158</strain>
    </source>
</reference>
<evidence type="ECO:0000259" key="10">
    <source>
        <dbReference type="PROSITE" id="PS51831"/>
    </source>
</evidence>
<dbReference type="HAMAP" id="MF_00277">
    <property type="entry name" value="PII_uridylyl_transf"/>
    <property type="match status" value="1"/>
</dbReference>
<dbReference type="EC" id="2.7.7.59" evidence="8"/>
<dbReference type="CDD" id="cd04899">
    <property type="entry name" value="ACT_ACR-UUR-like_2"/>
    <property type="match status" value="1"/>
</dbReference>
<keyword evidence="2 8" id="KW-0548">Nucleotidyltransferase</keyword>
<dbReference type="FunFam" id="1.10.3090.10:FF:000005">
    <property type="entry name" value="Bifunctional uridylyltransferase/uridylyl-removing enzyme"/>
    <property type="match status" value="1"/>
</dbReference>
<dbReference type="NCBIfam" id="TIGR01693">
    <property type="entry name" value="UTase_glnD"/>
    <property type="match status" value="1"/>
</dbReference>
<dbReference type="InterPro" id="IPR013546">
    <property type="entry name" value="PII_UdlTrfase/GS_AdlTrfase"/>
</dbReference>
<organism evidence="11 12">
    <name type="scientific">Spongiibacter pelagi</name>
    <dbReference type="NCBI Taxonomy" id="2760804"/>
    <lineage>
        <taxon>Bacteria</taxon>
        <taxon>Pseudomonadati</taxon>
        <taxon>Pseudomonadota</taxon>
        <taxon>Gammaproteobacteria</taxon>
        <taxon>Cellvibrionales</taxon>
        <taxon>Spongiibacteraceae</taxon>
        <taxon>Spongiibacter</taxon>
    </lineage>
</organism>
<evidence type="ECO:0000256" key="2">
    <source>
        <dbReference type="ARBA" id="ARBA00022695"/>
    </source>
</evidence>
<dbReference type="Pfam" id="PF08335">
    <property type="entry name" value="GlnD_UR_UTase"/>
    <property type="match status" value="1"/>
</dbReference>
<dbReference type="SUPFAM" id="SSF81301">
    <property type="entry name" value="Nucleotidyltransferase"/>
    <property type="match status" value="1"/>
</dbReference>
<dbReference type="InterPro" id="IPR043519">
    <property type="entry name" value="NT_sf"/>
</dbReference>
<dbReference type="CDD" id="cd05401">
    <property type="entry name" value="NT_GlnE_GlnD_like"/>
    <property type="match status" value="1"/>
</dbReference>
<feature type="domain" description="HD" evidence="10">
    <location>
        <begin position="456"/>
        <end position="578"/>
    </location>
</feature>
<dbReference type="SUPFAM" id="SSF81593">
    <property type="entry name" value="Nucleotidyltransferase substrate binding subunit/domain"/>
    <property type="match status" value="1"/>
</dbReference>
<accession>A0A927C248</accession>
<dbReference type="EMBL" id="JACXLD010000002">
    <property type="protein sequence ID" value="MBD2858251.1"/>
    <property type="molecule type" value="Genomic_DNA"/>
</dbReference>
<dbReference type="InterPro" id="IPR002912">
    <property type="entry name" value="ACT_dom"/>
</dbReference>
<dbReference type="PROSITE" id="PS51671">
    <property type="entry name" value="ACT"/>
    <property type="match status" value="2"/>
</dbReference>
<dbReference type="Pfam" id="PF01966">
    <property type="entry name" value="HD"/>
    <property type="match status" value="1"/>
</dbReference>
<evidence type="ECO:0000259" key="9">
    <source>
        <dbReference type="PROSITE" id="PS51671"/>
    </source>
</evidence>
<dbReference type="InterPro" id="IPR010043">
    <property type="entry name" value="UTase/UR"/>
</dbReference>
<dbReference type="InterPro" id="IPR045865">
    <property type="entry name" value="ACT-like_dom_sf"/>
</dbReference>
<keyword evidence="6 8" id="KW-0511">Multifunctional enzyme</keyword>
<dbReference type="SUPFAM" id="SSF109604">
    <property type="entry name" value="HD-domain/PDEase-like"/>
    <property type="match status" value="1"/>
</dbReference>
<proteinExistence type="inferred from homology"/>
<evidence type="ECO:0000256" key="1">
    <source>
        <dbReference type="ARBA" id="ARBA00022679"/>
    </source>
</evidence>
<keyword evidence="4 8" id="KW-0378">Hydrolase</keyword>
<dbReference type="PROSITE" id="PS51831">
    <property type="entry name" value="HD"/>
    <property type="match status" value="1"/>
</dbReference>
<comment type="function">
    <text evidence="8">Modifies, by uridylylation and deuridylylation, the PII regulatory proteins (GlnB and homologs), in response to the nitrogen status of the cell that GlnD senses through the glutamine level. Under low glutamine levels, catalyzes the conversion of the PII proteins and UTP to PII-UMP and PPi, while under higher glutamine levels, GlnD hydrolyzes PII-UMP to PII and UMP (deuridylylation). Thus, controls uridylylation state and activity of the PII proteins, and plays an important role in the regulation of nitrogen metabolism.</text>
</comment>
<dbReference type="GO" id="GO:0006808">
    <property type="term" value="P:regulation of nitrogen utilization"/>
    <property type="evidence" value="ECO:0007669"/>
    <property type="project" value="UniProtKB-UniRule"/>
</dbReference>
<dbReference type="InterPro" id="IPR003607">
    <property type="entry name" value="HD/PDEase_dom"/>
</dbReference>
<dbReference type="InterPro" id="IPR006674">
    <property type="entry name" value="HD_domain"/>
</dbReference>
<comment type="domain">
    <text evidence="8">Has four distinct domains: an N-terminal nucleotidyltransferase (NT) domain responsible for UTase activity, a central HD domain that encodes UR activity, and two C-terminal ACT domains that seem to have a role in glutamine sensing.</text>
</comment>
<dbReference type="CDD" id="cd04900">
    <property type="entry name" value="ACT_UUR-like_1"/>
    <property type="match status" value="1"/>
</dbReference>
<evidence type="ECO:0000256" key="3">
    <source>
        <dbReference type="ARBA" id="ARBA00022737"/>
    </source>
</evidence>
<comment type="caution">
    <text evidence="8">Lacks conserved residue(s) required for the propagation of feature annotation.</text>
</comment>
<gene>
    <name evidence="8 11" type="primary">glnD</name>
    <name evidence="11" type="ORF">IB286_04455</name>
</gene>
<comment type="catalytic activity">
    <reaction evidence="8">
        <text>[protein-PII]-L-tyrosine + UTP = [protein-PII]-uridylyl-L-tyrosine + diphosphate</text>
        <dbReference type="Rhea" id="RHEA:13673"/>
        <dbReference type="Rhea" id="RHEA-COMP:12147"/>
        <dbReference type="Rhea" id="RHEA-COMP:12148"/>
        <dbReference type="ChEBI" id="CHEBI:33019"/>
        <dbReference type="ChEBI" id="CHEBI:46398"/>
        <dbReference type="ChEBI" id="CHEBI:46858"/>
        <dbReference type="ChEBI" id="CHEBI:90602"/>
        <dbReference type="EC" id="2.7.7.59"/>
    </reaction>
</comment>
<protein>
    <recommendedName>
        <fullName evidence="8">Bifunctional uridylyltransferase/uridylyl-removing enzyme</fullName>
        <shortName evidence="8">UTase/UR</shortName>
    </recommendedName>
    <alternativeName>
        <fullName evidence="8">Bifunctional [protein-PII] modification enzyme</fullName>
    </alternativeName>
    <alternativeName>
        <fullName evidence="8">Bifunctional nitrogen sensor protein</fullName>
    </alternativeName>
    <domain>
        <recommendedName>
            <fullName evidence="8">[Protein-PII] uridylyltransferase</fullName>
            <shortName evidence="8">PII uridylyltransferase</shortName>
            <shortName evidence="8">UTase</shortName>
            <ecNumber evidence="8">2.7.7.59</ecNumber>
        </recommendedName>
    </domain>
    <domain>
        <recommendedName>
            <fullName evidence="8">[Protein-PII]-UMP uridylyl-removing enzyme</fullName>
            <shortName evidence="8">UR</shortName>
            <ecNumber evidence="8">3.1.4.-</ecNumber>
        </recommendedName>
    </domain>
</protein>
<evidence type="ECO:0000256" key="5">
    <source>
        <dbReference type="ARBA" id="ARBA00022842"/>
    </source>
</evidence>
<keyword evidence="3" id="KW-0677">Repeat</keyword>
<dbReference type="PANTHER" id="PTHR47320">
    <property type="entry name" value="BIFUNCTIONAL URIDYLYLTRANSFERASE/URIDYLYL-REMOVING ENZYME"/>
    <property type="match status" value="1"/>
</dbReference>
<dbReference type="PANTHER" id="PTHR47320:SF1">
    <property type="entry name" value="BIFUNCTIONAL URIDYLYLTRANSFERASE_URIDYLYL-REMOVING ENZYME"/>
    <property type="match status" value="1"/>
</dbReference>
<dbReference type="GO" id="GO:0008893">
    <property type="term" value="F:guanosine-3',5'-bis(diphosphate) 3'-diphosphatase activity"/>
    <property type="evidence" value="ECO:0007669"/>
    <property type="project" value="UniProtKB-EC"/>
</dbReference>
<feature type="region of interest" description="Uridylyltransferase" evidence="8">
    <location>
        <begin position="1"/>
        <end position="337"/>
    </location>
</feature>
<keyword evidence="12" id="KW-1185">Reference proteome</keyword>
<keyword evidence="1 8" id="KW-0808">Transferase</keyword>
<comment type="catalytic activity">
    <reaction evidence="7">
        <text>guanosine 3',5'-bis(diphosphate) + H2O = GDP + diphosphate + H(+)</text>
        <dbReference type="Rhea" id="RHEA:14253"/>
        <dbReference type="ChEBI" id="CHEBI:15377"/>
        <dbReference type="ChEBI" id="CHEBI:15378"/>
        <dbReference type="ChEBI" id="CHEBI:33019"/>
        <dbReference type="ChEBI" id="CHEBI:58189"/>
        <dbReference type="ChEBI" id="CHEBI:77828"/>
        <dbReference type="EC" id="3.1.7.2"/>
    </reaction>
</comment>